<proteinExistence type="predicted"/>
<dbReference type="InterPro" id="IPR007197">
    <property type="entry name" value="rSAM"/>
</dbReference>
<evidence type="ECO:0000256" key="3">
    <source>
        <dbReference type="ARBA" id="ARBA00022691"/>
    </source>
</evidence>
<keyword evidence="2" id="KW-0004">4Fe-4S</keyword>
<feature type="domain" description="Radical SAM core" evidence="7">
    <location>
        <begin position="164"/>
        <end position="392"/>
    </location>
</feature>
<dbReference type="SFLD" id="SFLDS00029">
    <property type="entry name" value="Radical_SAM"/>
    <property type="match status" value="1"/>
</dbReference>
<keyword evidence="9" id="KW-1185">Reference proteome</keyword>
<gene>
    <name evidence="8" type="ORF">MHHB_P0533</name>
</gene>
<evidence type="ECO:0000259" key="7">
    <source>
        <dbReference type="PROSITE" id="PS51918"/>
    </source>
</evidence>
<dbReference type="InterPro" id="IPR058240">
    <property type="entry name" value="rSAM_sf"/>
</dbReference>
<dbReference type="RefSeq" id="WP_192893808.1">
    <property type="nucleotide sequence ID" value="NZ_BFAX01000003.1"/>
</dbReference>
<dbReference type="Gene3D" id="3.80.30.20">
    <property type="entry name" value="tm_1862 like domain"/>
    <property type="match status" value="1"/>
</dbReference>
<keyword evidence="6" id="KW-0411">Iron-sulfur</keyword>
<dbReference type="NCBIfam" id="TIGR04014">
    <property type="entry name" value="B12_SAM_MJ_0865"/>
    <property type="match status" value="1"/>
</dbReference>
<evidence type="ECO:0000313" key="9">
    <source>
        <dbReference type="Proteomes" id="UP000290527"/>
    </source>
</evidence>
<dbReference type="AlphaFoldDB" id="A0A401HQ08"/>
<dbReference type="CDD" id="cd01335">
    <property type="entry name" value="Radical_SAM"/>
    <property type="match status" value="1"/>
</dbReference>
<evidence type="ECO:0000256" key="5">
    <source>
        <dbReference type="ARBA" id="ARBA00023004"/>
    </source>
</evidence>
<keyword evidence="3" id="KW-0949">S-adenosyl-L-methionine</keyword>
<dbReference type="GO" id="GO:0051539">
    <property type="term" value="F:4 iron, 4 sulfur cluster binding"/>
    <property type="evidence" value="ECO:0007669"/>
    <property type="project" value="UniProtKB-KW"/>
</dbReference>
<dbReference type="InterPro" id="IPR023979">
    <property type="entry name" value="CHP04014_B12-bd/rSAM"/>
</dbReference>
<dbReference type="GO" id="GO:0046872">
    <property type="term" value="F:metal ion binding"/>
    <property type="evidence" value="ECO:0007669"/>
    <property type="project" value="UniProtKB-KW"/>
</dbReference>
<dbReference type="Proteomes" id="UP000290527">
    <property type="component" value="Unassembled WGS sequence"/>
</dbReference>
<dbReference type="EMBL" id="BFAX01000003">
    <property type="protein sequence ID" value="GBF36303.1"/>
    <property type="molecule type" value="Genomic_DNA"/>
</dbReference>
<dbReference type="OrthoDB" id="358785at2157"/>
<name>A0A401HQ08_9EURY</name>
<keyword evidence="4" id="KW-0479">Metal-binding</keyword>
<evidence type="ECO:0000313" key="8">
    <source>
        <dbReference type="EMBL" id="GBF36303.1"/>
    </source>
</evidence>
<evidence type="ECO:0000256" key="4">
    <source>
        <dbReference type="ARBA" id="ARBA00022723"/>
    </source>
</evidence>
<dbReference type="Gene3D" id="3.40.50.280">
    <property type="entry name" value="Cobalamin-binding domain"/>
    <property type="match status" value="1"/>
</dbReference>
<evidence type="ECO:0000256" key="6">
    <source>
        <dbReference type="ARBA" id="ARBA00023014"/>
    </source>
</evidence>
<dbReference type="SMART" id="SM00729">
    <property type="entry name" value="Elp3"/>
    <property type="match status" value="1"/>
</dbReference>
<sequence>MKRITIFSPNCYTYGAMIVGGVLKERFKGKYIIKLVRHLNNNILNLFLKSDVVILSLYSTLHILDNKLKEIIEFVRKQSKKRRDKNIKIYVGGPVSAYPEIVLREMKVDGVILGEGEISTPNVIEGHREGLAYLENGEIIINELKEKPELTSKPLIPDDIGSQNIRGANVYIETHRGCLGNCTFCQVPRFFGRKIRSKPLELVLEEVKEFKKKGVKRIAVSGGTGSLYNFKKDVNKSAFIELLEGIAEIVGSRNLSVPDMRVDYVDEDILGAIKKYTIGWVFYGIESGSDRILKSMKKGTNREKNLYAIQLAKENDVKVGGSFIVGYPGEREIDYLLTKDFIVEAELDDIFVSIAEPIPKTELCNLVIKTPLEENLTFKPHLGNYRRFNLTESEARCLDLMLHGEQWKPKPSVITKSKFLLYLNEAKRQGEDIRNITRLIFKYRDCLM</sequence>
<accession>A0A401HQ08</accession>
<comment type="cofactor">
    <cofactor evidence="1">
        <name>[4Fe-4S] cluster</name>
        <dbReference type="ChEBI" id="CHEBI:49883"/>
    </cofactor>
</comment>
<organism evidence="8 9">
    <name type="scientific">Methanofervidicoccus abyssi</name>
    <dbReference type="NCBI Taxonomy" id="2082189"/>
    <lineage>
        <taxon>Archaea</taxon>
        <taxon>Methanobacteriati</taxon>
        <taxon>Methanobacteriota</taxon>
        <taxon>Methanomada group</taxon>
        <taxon>Methanococci</taxon>
        <taxon>Methanococcales</taxon>
        <taxon>Methanofervidicoccus</taxon>
    </lineage>
</organism>
<dbReference type="PROSITE" id="PS51918">
    <property type="entry name" value="RADICAL_SAM"/>
    <property type="match status" value="1"/>
</dbReference>
<dbReference type="PANTHER" id="PTHR43409">
    <property type="entry name" value="ANAEROBIC MAGNESIUM-PROTOPORPHYRIN IX MONOMETHYL ESTER CYCLASE-RELATED"/>
    <property type="match status" value="1"/>
</dbReference>
<dbReference type="PROSITE" id="PS01278">
    <property type="entry name" value="MTTASE_RADICAL"/>
    <property type="match status" value="1"/>
</dbReference>
<protein>
    <recommendedName>
        <fullName evidence="7">Radical SAM core domain-containing protein</fullName>
    </recommendedName>
</protein>
<dbReference type="InterPro" id="IPR023404">
    <property type="entry name" value="rSAM_horseshoe"/>
</dbReference>
<dbReference type="InterPro" id="IPR020612">
    <property type="entry name" value="Methylthiotransferase_CS"/>
</dbReference>
<dbReference type="PANTHER" id="PTHR43409:SF17">
    <property type="entry name" value="METHYLTHIOTRANSFERASE MJ0865-RELATED"/>
    <property type="match status" value="1"/>
</dbReference>
<dbReference type="SUPFAM" id="SSF102114">
    <property type="entry name" value="Radical SAM enzymes"/>
    <property type="match status" value="1"/>
</dbReference>
<evidence type="ECO:0000256" key="1">
    <source>
        <dbReference type="ARBA" id="ARBA00001966"/>
    </source>
</evidence>
<dbReference type="GO" id="GO:0003824">
    <property type="term" value="F:catalytic activity"/>
    <property type="evidence" value="ECO:0007669"/>
    <property type="project" value="InterPro"/>
</dbReference>
<dbReference type="SFLD" id="SFLDG01082">
    <property type="entry name" value="B12-binding_domain_containing"/>
    <property type="match status" value="1"/>
</dbReference>
<dbReference type="SFLD" id="SFLDG01217">
    <property type="entry name" value="B12-binding_methylthiotransfer"/>
    <property type="match status" value="1"/>
</dbReference>
<dbReference type="InterPro" id="IPR006638">
    <property type="entry name" value="Elp3/MiaA/NifB-like_rSAM"/>
</dbReference>
<comment type="caution">
    <text evidence="8">The sequence shown here is derived from an EMBL/GenBank/DDBJ whole genome shotgun (WGS) entry which is preliminary data.</text>
</comment>
<dbReference type="Pfam" id="PF04055">
    <property type="entry name" value="Radical_SAM"/>
    <property type="match status" value="1"/>
</dbReference>
<reference evidence="8 9" key="1">
    <citation type="journal article" date="2019" name="Int. J. Syst. Evol. Microbiol.">
        <title>Methanofervidicoccus abyssi gen. nov., sp. nov., a hydrogenotrophic methanogen, isolated from a hydrothermal vent chimney in the Mid-Cayman Spreading Center, the Caribbean Sea.</title>
        <authorList>
            <person name="Sakai S."/>
            <person name="Takaki Y."/>
            <person name="Miyazaki M."/>
            <person name="Ogawara M."/>
            <person name="Yanagawa K."/>
            <person name="Miyazaki J."/>
            <person name="Takai K."/>
        </authorList>
    </citation>
    <scope>NUCLEOTIDE SEQUENCE [LARGE SCALE GENOMIC DNA]</scope>
    <source>
        <strain evidence="8 9">HHB</strain>
    </source>
</reference>
<dbReference type="InterPro" id="IPR051198">
    <property type="entry name" value="BchE-like"/>
</dbReference>
<keyword evidence="5" id="KW-0408">Iron</keyword>
<evidence type="ECO:0000256" key="2">
    <source>
        <dbReference type="ARBA" id="ARBA00022485"/>
    </source>
</evidence>